<dbReference type="SUPFAM" id="SSF54373">
    <property type="entry name" value="FAD-linked reductases, C-terminal domain"/>
    <property type="match status" value="1"/>
</dbReference>
<dbReference type="InterPro" id="IPR036188">
    <property type="entry name" value="FAD/NAD-bd_sf"/>
</dbReference>
<organism evidence="4">
    <name type="scientific">marine metagenome</name>
    <dbReference type="NCBI Taxonomy" id="408172"/>
    <lineage>
        <taxon>unclassified sequences</taxon>
        <taxon>metagenomes</taxon>
        <taxon>ecological metagenomes</taxon>
    </lineage>
</organism>
<gene>
    <name evidence="4" type="ORF">METZ01_LOCUS218928</name>
</gene>
<feature type="non-terminal residue" evidence="4">
    <location>
        <position position="265"/>
    </location>
</feature>
<evidence type="ECO:0000256" key="2">
    <source>
        <dbReference type="ARBA" id="ARBA00022827"/>
    </source>
</evidence>
<dbReference type="InterPro" id="IPR051104">
    <property type="entry name" value="FAD_monoxygenase"/>
</dbReference>
<dbReference type="PANTHER" id="PTHR46720:SF3">
    <property type="entry name" value="FAD-BINDING DOMAIN-CONTAINING PROTEIN-RELATED"/>
    <property type="match status" value="1"/>
</dbReference>
<dbReference type="SUPFAM" id="SSF51905">
    <property type="entry name" value="FAD/NAD(P)-binding domain"/>
    <property type="match status" value="1"/>
</dbReference>
<evidence type="ECO:0008006" key="5">
    <source>
        <dbReference type="Google" id="ProtNLM"/>
    </source>
</evidence>
<keyword evidence="2" id="KW-0274">FAD</keyword>
<proteinExistence type="predicted"/>
<evidence type="ECO:0000256" key="3">
    <source>
        <dbReference type="ARBA" id="ARBA00023002"/>
    </source>
</evidence>
<keyword evidence="3" id="KW-0560">Oxidoreductase</keyword>
<dbReference type="PANTHER" id="PTHR46720">
    <property type="entry name" value="HYDROXYLASE, PUTATIVE (AFU_ORTHOLOGUE AFUA_3G01460)-RELATED"/>
    <property type="match status" value="1"/>
</dbReference>
<dbReference type="AlphaFoldDB" id="A0A382FUK6"/>
<name>A0A382FUK6_9ZZZZ</name>
<protein>
    <recommendedName>
        <fullName evidence="5">FAD-binding domain-containing protein</fullName>
    </recommendedName>
</protein>
<dbReference type="GO" id="GO:0016491">
    <property type="term" value="F:oxidoreductase activity"/>
    <property type="evidence" value="ECO:0007669"/>
    <property type="project" value="UniProtKB-KW"/>
</dbReference>
<sequence>MASLLKTNSNFEFVIYEKEEIFNLDEGFGIQLSVNSAFILNKIGFDQLNKNEKYHPTKLDFYSINYNKICDLDLTTFNSVNNKYTTLKRSILIKFLKEKLLSNSIIFHKKINDVEQINGKINIHFIDGSSDKVDYLVVSDGVFSNTKSTIEKFFFKPDYYGAIAIRTQIRTEDISNLDSNNISLIMGSDAHLVLYPINQRKELNLVCIIRKKSEDNDSIKTILENTILKENKNLVNLFKGDLKSWPIYTSGKPIKSIYKNVLYIG</sequence>
<evidence type="ECO:0000256" key="1">
    <source>
        <dbReference type="ARBA" id="ARBA00022630"/>
    </source>
</evidence>
<evidence type="ECO:0000313" key="4">
    <source>
        <dbReference type="EMBL" id="SVB66074.1"/>
    </source>
</evidence>
<keyword evidence="1" id="KW-0285">Flavoprotein</keyword>
<reference evidence="4" key="1">
    <citation type="submission" date="2018-05" db="EMBL/GenBank/DDBJ databases">
        <authorList>
            <person name="Lanie J.A."/>
            <person name="Ng W.-L."/>
            <person name="Kazmierczak K.M."/>
            <person name="Andrzejewski T.M."/>
            <person name="Davidsen T.M."/>
            <person name="Wayne K.J."/>
            <person name="Tettelin H."/>
            <person name="Glass J.I."/>
            <person name="Rusch D."/>
            <person name="Podicherti R."/>
            <person name="Tsui H.-C.T."/>
            <person name="Winkler M.E."/>
        </authorList>
    </citation>
    <scope>NUCLEOTIDE SEQUENCE</scope>
</reference>
<dbReference type="Gene3D" id="3.50.50.60">
    <property type="entry name" value="FAD/NAD(P)-binding domain"/>
    <property type="match status" value="1"/>
</dbReference>
<dbReference type="GO" id="GO:0044550">
    <property type="term" value="P:secondary metabolite biosynthetic process"/>
    <property type="evidence" value="ECO:0007669"/>
    <property type="project" value="TreeGrafter"/>
</dbReference>
<dbReference type="EMBL" id="UINC01051657">
    <property type="protein sequence ID" value="SVB66074.1"/>
    <property type="molecule type" value="Genomic_DNA"/>
</dbReference>
<accession>A0A382FUK6</accession>